<feature type="domain" description="Glycosyltransferase 2-like" evidence="7">
    <location>
        <begin position="41"/>
        <end position="153"/>
    </location>
</feature>
<feature type="transmembrane region" description="Helical" evidence="6">
    <location>
        <begin position="329"/>
        <end position="348"/>
    </location>
</feature>
<evidence type="ECO:0000256" key="2">
    <source>
        <dbReference type="ARBA" id="ARBA00022475"/>
    </source>
</evidence>
<comment type="subcellular location">
    <subcellularLocation>
        <location evidence="1">Cell membrane</location>
    </subcellularLocation>
</comment>
<organism evidence="8 9">
    <name type="scientific">Draconibacterium halophilum</name>
    <dbReference type="NCBI Taxonomy" id="2706887"/>
    <lineage>
        <taxon>Bacteria</taxon>
        <taxon>Pseudomonadati</taxon>
        <taxon>Bacteroidota</taxon>
        <taxon>Bacteroidia</taxon>
        <taxon>Marinilabiliales</taxon>
        <taxon>Prolixibacteraceae</taxon>
        <taxon>Draconibacterium</taxon>
    </lineage>
</organism>
<evidence type="ECO:0000259" key="7">
    <source>
        <dbReference type="Pfam" id="PF00535"/>
    </source>
</evidence>
<dbReference type="InterPro" id="IPR001173">
    <property type="entry name" value="Glyco_trans_2-like"/>
</dbReference>
<keyword evidence="5 6" id="KW-0472">Membrane</keyword>
<dbReference type="AlphaFoldDB" id="A0A6C0RIQ0"/>
<feature type="transmembrane region" description="Helical" evidence="6">
    <location>
        <begin position="305"/>
        <end position="323"/>
    </location>
</feature>
<gene>
    <name evidence="8" type="ORF">G0Q07_15440</name>
</gene>
<feature type="transmembrane region" description="Helical" evidence="6">
    <location>
        <begin position="277"/>
        <end position="298"/>
    </location>
</feature>
<evidence type="ECO:0000256" key="4">
    <source>
        <dbReference type="ARBA" id="ARBA00022679"/>
    </source>
</evidence>
<evidence type="ECO:0000313" key="9">
    <source>
        <dbReference type="Proteomes" id="UP000474630"/>
    </source>
</evidence>
<feature type="transmembrane region" description="Helical" evidence="6">
    <location>
        <begin position="6"/>
        <end position="25"/>
    </location>
</feature>
<dbReference type="Proteomes" id="UP000474630">
    <property type="component" value="Chromosome"/>
</dbReference>
<evidence type="ECO:0000256" key="1">
    <source>
        <dbReference type="ARBA" id="ARBA00004236"/>
    </source>
</evidence>
<keyword evidence="3" id="KW-0328">Glycosyltransferase</keyword>
<dbReference type="CDD" id="cd00761">
    <property type="entry name" value="Glyco_tranf_GTA_type"/>
    <property type="match status" value="1"/>
</dbReference>
<dbReference type="PANTHER" id="PTHR43646:SF2">
    <property type="entry name" value="GLYCOSYLTRANSFERASE 2-LIKE DOMAIN-CONTAINING PROTEIN"/>
    <property type="match status" value="1"/>
</dbReference>
<sequence>MIIAAWIIFIFTAIQLWVVLLNAIFRQPLSASSKDFNPLISILIPARNEEQNIGHLLKDIQNQEWKNFEVLIFNDQSDDKTGEIVESYTKEDQRIHLINSEGLPDGWLGKNYGCYQLAQKAKGNYFLFLDADVRISGAIISGTIAKVKKHQLGLLSIFPKQNMYSWGEYLTVPNMNFILLSLLPLVFVRVLPFSSMAAANGQFMLFDANTYRKNQPHQTFRDNKVEDISTARLFKQKGIKIACLAGNHSITCRMYSSFNEAVNGFSKNVIMFFGDSGIVAVFFWLITTLGFIPVLIAFPNELGYTYFFMLIAIRVLITFVSHQNPFKNLVLAIPQQVVLGLFILKAFLNKSKKTYQWKGRNIS</sequence>
<keyword evidence="4 8" id="KW-0808">Transferase</keyword>
<keyword evidence="9" id="KW-1185">Reference proteome</keyword>
<dbReference type="PANTHER" id="PTHR43646">
    <property type="entry name" value="GLYCOSYLTRANSFERASE"/>
    <property type="match status" value="1"/>
</dbReference>
<protein>
    <submittedName>
        <fullName evidence="8">Glycosyltransferase</fullName>
    </submittedName>
</protein>
<evidence type="ECO:0000256" key="3">
    <source>
        <dbReference type="ARBA" id="ARBA00022676"/>
    </source>
</evidence>
<dbReference type="InterPro" id="IPR029044">
    <property type="entry name" value="Nucleotide-diphossugar_trans"/>
</dbReference>
<keyword evidence="6" id="KW-1133">Transmembrane helix</keyword>
<keyword evidence="2" id="KW-1003">Cell membrane</keyword>
<proteinExistence type="predicted"/>
<dbReference type="SUPFAM" id="SSF53448">
    <property type="entry name" value="Nucleotide-diphospho-sugar transferases"/>
    <property type="match status" value="1"/>
</dbReference>
<dbReference type="GO" id="GO:0016757">
    <property type="term" value="F:glycosyltransferase activity"/>
    <property type="evidence" value="ECO:0007669"/>
    <property type="project" value="UniProtKB-KW"/>
</dbReference>
<name>A0A6C0RIQ0_9BACT</name>
<evidence type="ECO:0000256" key="6">
    <source>
        <dbReference type="SAM" id="Phobius"/>
    </source>
</evidence>
<dbReference type="KEGG" id="drc:G0Q07_15440"/>
<evidence type="ECO:0000313" key="8">
    <source>
        <dbReference type="EMBL" id="QIA09021.1"/>
    </source>
</evidence>
<dbReference type="EMBL" id="CP048409">
    <property type="protein sequence ID" value="QIA09021.1"/>
    <property type="molecule type" value="Genomic_DNA"/>
</dbReference>
<reference evidence="8 9" key="1">
    <citation type="submission" date="2020-02" db="EMBL/GenBank/DDBJ databases">
        <title>Genome sequencing for Draconibacterium sp. strain M1.</title>
        <authorList>
            <person name="Park S.-J."/>
        </authorList>
    </citation>
    <scope>NUCLEOTIDE SEQUENCE [LARGE SCALE GENOMIC DNA]</scope>
    <source>
        <strain evidence="8 9">M1</strain>
    </source>
</reference>
<feature type="transmembrane region" description="Helical" evidence="6">
    <location>
        <begin position="177"/>
        <end position="199"/>
    </location>
</feature>
<dbReference type="RefSeq" id="WP_163347804.1">
    <property type="nucleotide sequence ID" value="NZ_CP048409.1"/>
</dbReference>
<accession>A0A6C0RIQ0</accession>
<keyword evidence="6" id="KW-0812">Transmembrane</keyword>
<evidence type="ECO:0000256" key="5">
    <source>
        <dbReference type="ARBA" id="ARBA00023136"/>
    </source>
</evidence>
<dbReference type="Pfam" id="PF00535">
    <property type="entry name" value="Glycos_transf_2"/>
    <property type="match status" value="1"/>
</dbReference>
<dbReference type="GO" id="GO:0005886">
    <property type="term" value="C:plasma membrane"/>
    <property type="evidence" value="ECO:0007669"/>
    <property type="project" value="UniProtKB-SubCell"/>
</dbReference>
<dbReference type="Gene3D" id="3.90.550.10">
    <property type="entry name" value="Spore Coat Polysaccharide Biosynthesis Protein SpsA, Chain A"/>
    <property type="match status" value="1"/>
</dbReference>